<proteinExistence type="inferred from homology"/>
<dbReference type="RefSeq" id="WP_137058945.1">
    <property type="nucleotide sequence ID" value="NZ_SZOD01000777.1"/>
</dbReference>
<dbReference type="PANTHER" id="PTHR45527:SF14">
    <property type="entry name" value="PLIPASTATIN SYNTHASE SUBUNIT B"/>
    <property type="match status" value="1"/>
</dbReference>
<dbReference type="PROSITE" id="PS50075">
    <property type="entry name" value="CARRIER"/>
    <property type="match status" value="1"/>
</dbReference>
<evidence type="ECO:0000256" key="7">
    <source>
        <dbReference type="ARBA" id="ARBA00023194"/>
    </source>
</evidence>
<dbReference type="EMBL" id="SZOD01000777">
    <property type="protein sequence ID" value="TKI81118.1"/>
    <property type="molecule type" value="Genomic_DNA"/>
</dbReference>
<dbReference type="GO" id="GO:0008610">
    <property type="term" value="P:lipid biosynthetic process"/>
    <property type="evidence" value="ECO:0007669"/>
    <property type="project" value="UniProtKB-ARBA"/>
</dbReference>
<keyword evidence="4" id="KW-0597">Phosphoprotein</keyword>
<accession>A0A4U3A1C4</accession>
<dbReference type="InterPro" id="IPR001242">
    <property type="entry name" value="Condensation_dom"/>
</dbReference>
<evidence type="ECO:0000256" key="3">
    <source>
        <dbReference type="ARBA" id="ARBA00022450"/>
    </source>
</evidence>
<dbReference type="InterPro" id="IPR045851">
    <property type="entry name" value="AMP-bd_C_sf"/>
</dbReference>
<dbReference type="Pfam" id="PF13193">
    <property type="entry name" value="AMP-binding_C"/>
    <property type="match status" value="1"/>
</dbReference>
<reference evidence="9 10" key="1">
    <citation type="journal article" date="2019" name="Environ. Microbiol.">
        <title>An active ?-lactamase is a part of an orchestrated cell wall stress resistance network of Bacillus subtilis and related rhizosphere species.</title>
        <authorList>
            <person name="Bucher T."/>
            <person name="Keren-Paz A."/>
            <person name="Hausser J."/>
            <person name="Olender T."/>
            <person name="Cytryn E."/>
            <person name="Kolodkin-Gal I."/>
        </authorList>
    </citation>
    <scope>NUCLEOTIDE SEQUENCE [LARGE SCALE GENOMIC DNA]</scope>
    <source>
        <strain evidence="9 10">I186</strain>
    </source>
</reference>
<dbReference type="PROSITE" id="PS00012">
    <property type="entry name" value="PHOSPHOPANTETHEINE"/>
    <property type="match status" value="1"/>
</dbReference>
<evidence type="ECO:0000256" key="6">
    <source>
        <dbReference type="ARBA" id="ARBA00022840"/>
    </source>
</evidence>
<dbReference type="FunFam" id="3.30.300.30:FF:000010">
    <property type="entry name" value="Enterobactin synthetase component F"/>
    <property type="match status" value="1"/>
</dbReference>
<evidence type="ECO:0000256" key="4">
    <source>
        <dbReference type="ARBA" id="ARBA00022553"/>
    </source>
</evidence>
<dbReference type="InterPro" id="IPR009081">
    <property type="entry name" value="PP-bd_ACP"/>
</dbReference>
<dbReference type="InterPro" id="IPR023213">
    <property type="entry name" value="CAT-like_dom_sf"/>
</dbReference>
<dbReference type="InterPro" id="IPR010071">
    <property type="entry name" value="AA_adenyl_dom"/>
</dbReference>
<dbReference type="FunFam" id="3.30.559.10:FF:000012">
    <property type="entry name" value="Non-ribosomal peptide synthetase"/>
    <property type="match status" value="2"/>
</dbReference>
<sequence>MRSDLLAKLSSLSPEKRAWLQKQMQKKENKEALPLSYAQQRLWFMDRFNPNSSLYNIPTVWHLKGNWIPEALEKGFNRLIERHESLRTVFKEVGEQPVQQIVEFLPKALPVRDYSQLPLEVKEKEVDSLIAREAQEPFDLMNGPLIRNQLVQLEKDEWLLLCTMHHIISDAWSIGIFMNELLAFYEEETCGNPAKLSSLSIQYADFAKWQKEWLQGDVLNRQLTYWQEELSGELPILQLPVDRPRPVKQTYSGATHHVIFPYKLLSQLKDISRQERSTLFMTLMAAYQSFLARYTGQKDILVGSPIANRNHKGVEGLIGFFVNTLVYRSDLSGTPTFREILNQTKKKALKAYEYQDIPFEKVVEAVQPERSMSHSPIFQTMFTLQNIKQERLDLPGRSIEMVESNMSIAKFDLSLTAYEVEEGLFVSFEYNKDLFDSSTIARMAGHFENWLNEIAYHPDESYTKLSMLSDTEQKQLLEEWNDTDVVYGHDCMIHELFEQQVARTPDAVAVVYKGGKLTYQELNEKSNQLAHFLQKRGIGPESLVGICIERSPDMIIGLFGILKAGGAYVPLDPSYPENRLRYILENSQIQVLLTKEALQDWLPKDIQVICLERDRVMISKESNLAPVSGVTANNLAYIIYTSGSTGNPKGVMIEHHSVINRLQWMQKKYPLSEEDTILQKTPFSFDVSVWELFWWSFVGARVCLLPPGGEKDPAVIEEYIERYRVSTMHFVPSMLSTFLDYMELYNSKRDVSSLIQVFTSGEALNTEQVRRFKGIFYNVQQTKLINLYGPTEATVDVTYYDCDLEKEPMLIPIGRPIDNTELYVLDQYQQVVPIGVAGELYLGGVGLARGYFNRPDLTTERFIPHPFKDGERLYRTGDLVRYMNDRNLEYIGRIDNQVKIRGFRIELGEIEAALHDHSSVKEAVVLVREDRPGDKQLVAYVVGEGDTGEWREYLKKQLPHYMVPAYFFQIEGMPLTPNGKVNRKALLELEEQFISEDITSSRTPVEELIVSVWSQVLGIKNISVQDSFFEIGGHSLLATQVVSRLQEIFQIELPVRELFEYTTVESLAKRLDQLRKGDRKREIPPLIPMERGETIPLSYAQQRLWFIDQFTPNSALYNMPMVCRLTGNWLLEALETGWNQLIERHESLRTVFDEVNGQPVQQIEPYAFQSIPKTDLTMLSSEDREEEVKRLIQQETEVPFDLTEGPLIRASFLHVGEEEWILLCTLHHIISDGWSMGVLLEEWMAFYEKATDGKVAEIEPLPVQYADFAQWQKGWLKEEVLDQQLQYWREELSGELPVL</sequence>
<dbReference type="Gene3D" id="2.30.38.10">
    <property type="entry name" value="Luciferase, Domain 3"/>
    <property type="match status" value="1"/>
</dbReference>
<dbReference type="FunFam" id="3.40.50.12780:FF:000012">
    <property type="entry name" value="Non-ribosomal peptide synthetase"/>
    <property type="match status" value="1"/>
</dbReference>
<dbReference type="GO" id="GO:0005524">
    <property type="term" value="F:ATP binding"/>
    <property type="evidence" value="ECO:0007669"/>
    <property type="project" value="UniProtKB-KW"/>
</dbReference>
<protein>
    <submittedName>
        <fullName evidence="9">Amino acid adenylation domain-containing protein</fullName>
    </submittedName>
</protein>
<dbReference type="FunFam" id="3.40.50.980:FF:000002">
    <property type="entry name" value="Enterobactin synthetase component F"/>
    <property type="match status" value="1"/>
</dbReference>
<keyword evidence="7" id="KW-0045">Antibiotic biosynthesis</keyword>
<name>A0A4U3A1C4_BACMY</name>
<dbReference type="NCBIfam" id="TIGR01733">
    <property type="entry name" value="AA-adenyl-dom"/>
    <property type="match status" value="1"/>
</dbReference>
<dbReference type="InterPro" id="IPR006162">
    <property type="entry name" value="Ppantetheine_attach_site"/>
</dbReference>
<dbReference type="SUPFAM" id="SSF52777">
    <property type="entry name" value="CoA-dependent acyltransferases"/>
    <property type="match status" value="3"/>
</dbReference>
<dbReference type="Gene3D" id="1.10.1200.10">
    <property type="entry name" value="ACP-like"/>
    <property type="match status" value="1"/>
</dbReference>
<dbReference type="GO" id="GO:0043041">
    <property type="term" value="P:amino acid activation for nonribosomal peptide biosynthetic process"/>
    <property type="evidence" value="ECO:0007669"/>
    <property type="project" value="TreeGrafter"/>
</dbReference>
<keyword evidence="5" id="KW-0547">Nucleotide-binding</keyword>
<evidence type="ECO:0000313" key="9">
    <source>
        <dbReference type="EMBL" id="TKI81118.1"/>
    </source>
</evidence>
<dbReference type="Gene3D" id="3.40.50.980">
    <property type="match status" value="2"/>
</dbReference>
<dbReference type="InterPro" id="IPR036736">
    <property type="entry name" value="ACP-like_sf"/>
</dbReference>
<evidence type="ECO:0000259" key="8">
    <source>
        <dbReference type="PROSITE" id="PS50075"/>
    </source>
</evidence>
<dbReference type="SUPFAM" id="SSF56801">
    <property type="entry name" value="Acetyl-CoA synthetase-like"/>
    <property type="match status" value="1"/>
</dbReference>
<dbReference type="GO" id="GO:0003824">
    <property type="term" value="F:catalytic activity"/>
    <property type="evidence" value="ECO:0007669"/>
    <property type="project" value="InterPro"/>
</dbReference>
<evidence type="ECO:0000256" key="5">
    <source>
        <dbReference type="ARBA" id="ARBA00022741"/>
    </source>
</evidence>
<dbReference type="Pfam" id="PF00668">
    <property type="entry name" value="Condensation"/>
    <property type="match status" value="2"/>
</dbReference>
<dbReference type="PANTHER" id="PTHR45527">
    <property type="entry name" value="NONRIBOSOMAL PEPTIDE SYNTHETASE"/>
    <property type="match status" value="1"/>
</dbReference>
<dbReference type="Gene3D" id="3.30.559.30">
    <property type="entry name" value="Nonribosomal peptide synthetase, condensation domain"/>
    <property type="match status" value="2"/>
</dbReference>
<dbReference type="PROSITE" id="PS00455">
    <property type="entry name" value="AMP_BINDING"/>
    <property type="match status" value="1"/>
</dbReference>
<feature type="non-terminal residue" evidence="9">
    <location>
        <position position="1299"/>
    </location>
</feature>
<evidence type="ECO:0000256" key="1">
    <source>
        <dbReference type="ARBA" id="ARBA00001957"/>
    </source>
</evidence>
<dbReference type="CDD" id="cd05930">
    <property type="entry name" value="A_NRPS"/>
    <property type="match status" value="1"/>
</dbReference>
<comment type="caution">
    <text evidence="9">The sequence shown here is derived from an EMBL/GenBank/DDBJ whole genome shotgun (WGS) entry which is preliminary data.</text>
</comment>
<keyword evidence="3" id="KW-0596">Phosphopantetheine</keyword>
<dbReference type="GO" id="GO:0044550">
    <property type="term" value="P:secondary metabolite biosynthetic process"/>
    <property type="evidence" value="ECO:0007669"/>
    <property type="project" value="UniProtKB-ARBA"/>
</dbReference>
<dbReference type="InterPro" id="IPR000873">
    <property type="entry name" value="AMP-dep_synth/lig_dom"/>
</dbReference>
<keyword evidence="6" id="KW-0067">ATP-binding</keyword>
<gene>
    <name evidence="9" type="ORF">FC701_26145</name>
</gene>
<dbReference type="Pfam" id="PF00550">
    <property type="entry name" value="PP-binding"/>
    <property type="match status" value="1"/>
</dbReference>
<dbReference type="FunFam" id="3.40.50.980:FF:000001">
    <property type="entry name" value="Non-ribosomal peptide synthetase"/>
    <property type="match status" value="1"/>
</dbReference>
<dbReference type="SMART" id="SM00823">
    <property type="entry name" value="PKS_PP"/>
    <property type="match status" value="1"/>
</dbReference>
<dbReference type="Pfam" id="PF00501">
    <property type="entry name" value="AMP-binding"/>
    <property type="match status" value="1"/>
</dbReference>
<dbReference type="FunFam" id="2.30.38.10:FF:000001">
    <property type="entry name" value="Non-ribosomal peptide synthetase PvdI"/>
    <property type="match status" value="1"/>
</dbReference>
<dbReference type="FunFam" id="1.10.1200.10:FF:000005">
    <property type="entry name" value="Nonribosomal peptide synthetase 1"/>
    <property type="match status" value="1"/>
</dbReference>
<feature type="domain" description="Carrier" evidence="8">
    <location>
        <begin position="1000"/>
        <end position="1075"/>
    </location>
</feature>
<dbReference type="GO" id="GO:0005829">
    <property type="term" value="C:cytosol"/>
    <property type="evidence" value="ECO:0007669"/>
    <property type="project" value="TreeGrafter"/>
</dbReference>
<dbReference type="InterPro" id="IPR020845">
    <property type="entry name" value="AMP-binding_CS"/>
</dbReference>
<dbReference type="GO" id="GO:0031177">
    <property type="term" value="F:phosphopantetheine binding"/>
    <property type="evidence" value="ECO:0007669"/>
    <property type="project" value="InterPro"/>
</dbReference>
<comment type="similarity">
    <text evidence="2">Belongs to the ATP-dependent AMP-binding enzyme family.</text>
</comment>
<comment type="cofactor">
    <cofactor evidence="1">
        <name>pantetheine 4'-phosphate</name>
        <dbReference type="ChEBI" id="CHEBI:47942"/>
    </cofactor>
</comment>
<evidence type="ECO:0000313" key="10">
    <source>
        <dbReference type="Proteomes" id="UP000305524"/>
    </source>
</evidence>
<dbReference type="Gene3D" id="3.30.300.30">
    <property type="match status" value="1"/>
</dbReference>
<dbReference type="Gene3D" id="3.30.559.10">
    <property type="entry name" value="Chloramphenicol acetyltransferase-like domain"/>
    <property type="match status" value="2"/>
</dbReference>
<dbReference type="SUPFAM" id="SSF47336">
    <property type="entry name" value="ACP-like"/>
    <property type="match status" value="1"/>
</dbReference>
<dbReference type="InterPro" id="IPR020806">
    <property type="entry name" value="PKS_PP-bd"/>
</dbReference>
<dbReference type="InterPro" id="IPR025110">
    <property type="entry name" value="AMP-bd_C"/>
</dbReference>
<evidence type="ECO:0000256" key="2">
    <source>
        <dbReference type="ARBA" id="ARBA00006432"/>
    </source>
</evidence>
<dbReference type="CDD" id="cd19531">
    <property type="entry name" value="LCL_NRPS-like"/>
    <property type="match status" value="2"/>
</dbReference>
<dbReference type="GO" id="GO:0017000">
    <property type="term" value="P:antibiotic biosynthetic process"/>
    <property type="evidence" value="ECO:0007669"/>
    <property type="project" value="UniProtKB-KW"/>
</dbReference>
<dbReference type="Proteomes" id="UP000305524">
    <property type="component" value="Unassembled WGS sequence"/>
</dbReference>
<organism evidence="9 10">
    <name type="scientific">Bacillus mycoides</name>
    <dbReference type="NCBI Taxonomy" id="1405"/>
    <lineage>
        <taxon>Bacteria</taxon>
        <taxon>Bacillati</taxon>
        <taxon>Bacillota</taxon>
        <taxon>Bacilli</taxon>
        <taxon>Bacillales</taxon>
        <taxon>Bacillaceae</taxon>
        <taxon>Bacillus</taxon>
        <taxon>Bacillus cereus group</taxon>
    </lineage>
</organism>